<keyword evidence="1" id="KW-1133">Transmembrane helix</keyword>
<dbReference type="InterPro" id="IPR028087">
    <property type="entry name" value="Tad_N"/>
</dbReference>
<dbReference type="Pfam" id="PF13400">
    <property type="entry name" value="Tad"/>
    <property type="match status" value="1"/>
</dbReference>
<dbReference type="RefSeq" id="WP_204701951.1">
    <property type="nucleotide sequence ID" value="NZ_JAFBDQ010000010.1"/>
</dbReference>
<reference evidence="3" key="1">
    <citation type="submission" date="2021-01" db="EMBL/GenBank/DDBJ databases">
        <title>Genomic Encyclopedia of Type Strains, Phase IV (KMG-IV): sequencing the most valuable type-strain genomes for metagenomic binning, comparative biology and taxonomic classification.</title>
        <authorList>
            <person name="Goeker M."/>
        </authorList>
    </citation>
    <scope>NUCLEOTIDE SEQUENCE</scope>
    <source>
        <strain evidence="3">DSM 23230</strain>
    </source>
</reference>
<comment type="caution">
    <text evidence="3">The sequence shown here is derived from an EMBL/GenBank/DDBJ whole genome shotgun (WGS) entry which is preliminary data.</text>
</comment>
<feature type="domain" description="Putative Flp pilus-assembly TadG-like N-terminal" evidence="2">
    <location>
        <begin position="9"/>
        <end position="55"/>
    </location>
</feature>
<protein>
    <recommendedName>
        <fullName evidence="2">Putative Flp pilus-assembly TadG-like N-terminal domain-containing protein</fullName>
    </recommendedName>
</protein>
<feature type="transmembrane region" description="Helical" evidence="1">
    <location>
        <begin position="12"/>
        <end position="37"/>
    </location>
</feature>
<evidence type="ECO:0000313" key="4">
    <source>
        <dbReference type="Proteomes" id="UP000774000"/>
    </source>
</evidence>
<dbReference type="AlphaFoldDB" id="A0A939BMR4"/>
<evidence type="ECO:0000259" key="2">
    <source>
        <dbReference type="Pfam" id="PF13400"/>
    </source>
</evidence>
<name>A0A939BMR4_9FIRM</name>
<keyword evidence="4" id="KW-1185">Reference proteome</keyword>
<sequence length="306" mass="32945">MNRVNEEKGTVIVLVAFLMLIFLVLLALVVDVGMLYLERIELVNTLDAVVLSGVQELPDDPLAAEDIAQEYAANNGLDSGQVTINVIASNQIEATGKENVAMNFAPAIGIEEVEITSTSKAQISQVNAVTGIVPFGIVQQNFVYGESYYLKYGAGDPANAQGLNGNFGALALDGTGAKNYEDNIKHGYDSQLKVGDEVTTEPGNMSGPTRKGVEYRVDQCNHVPGCSYDTVKPDCPRLLYVPVIDDLGNGRSTSEVVGFAAFFLEGMDKEQGNSYVEGRFIKWLADSAEMGSDGQNFGLRKVKLID</sequence>
<dbReference type="Proteomes" id="UP000774000">
    <property type="component" value="Unassembled WGS sequence"/>
</dbReference>
<keyword evidence="1" id="KW-0812">Transmembrane</keyword>
<dbReference type="EMBL" id="JAFBDQ010000010">
    <property type="protein sequence ID" value="MBM7557195.1"/>
    <property type="molecule type" value="Genomic_DNA"/>
</dbReference>
<gene>
    <name evidence="3" type="ORF">JOC47_002050</name>
</gene>
<keyword evidence="1" id="KW-0472">Membrane</keyword>
<proteinExistence type="predicted"/>
<accession>A0A939BMR4</accession>
<organism evidence="3 4">
    <name type="scientific">Halanaerobacter jeridensis</name>
    <dbReference type="NCBI Taxonomy" id="706427"/>
    <lineage>
        <taxon>Bacteria</taxon>
        <taxon>Bacillati</taxon>
        <taxon>Bacillota</taxon>
        <taxon>Clostridia</taxon>
        <taxon>Halanaerobiales</taxon>
        <taxon>Halobacteroidaceae</taxon>
        <taxon>Halanaerobacter</taxon>
    </lineage>
</organism>
<evidence type="ECO:0000256" key="1">
    <source>
        <dbReference type="SAM" id="Phobius"/>
    </source>
</evidence>
<evidence type="ECO:0000313" key="3">
    <source>
        <dbReference type="EMBL" id="MBM7557195.1"/>
    </source>
</evidence>